<dbReference type="EMBL" id="AMCI01002544">
    <property type="protein sequence ID" value="EJX02428.1"/>
    <property type="molecule type" value="Genomic_DNA"/>
</dbReference>
<evidence type="ECO:0000256" key="4">
    <source>
        <dbReference type="ARBA" id="ARBA00023237"/>
    </source>
</evidence>
<dbReference type="AlphaFoldDB" id="J9GK20"/>
<dbReference type="PROSITE" id="PS51257">
    <property type="entry name" value="PROKAR_LIPOPROTEIN"/>
    <property type="match status" value="1"/>
</dbReference>
<evidence type="ECO:0000256" key="2">
    <source>
        <dbReference type="ARBA" id="ARBA00022729"/>
    </source>
</evidence>
<evidence type="ECO:0000256" key="3">
    <source>
        <dbReference type="ARBA" id="ARBA00023136"/>
    </source>
</evidence>
<evidence type="ECO:0000259" key="5">
    <source>
        <dbReference type="Pfam" id="PF07980"/>
    </source>
</evidence>
<proteinExistence type="predicted"/>
<evidence type="ECO:0000256" key="1">
    <source>
        <dbReference type="ARBA" id="ARBA00004442"/>
    </source>
</evidence>
<sequence length="564" mass="65378">MKFQYLLYSAAFLALSTGCNDAFLDREPQSLYEQTYWKAVSDLETYANSFYTTLPGGVSSLDDTNSDTQVPNSIHAYIWGETVVPTEGGSWSKENWSNLRNLNYFMTHYQQVQGDPAEINKYVAEIRFFRAKEYFAKIQQFGDVPWLEEDLNAESELLYGPKMKRNLVFQKIVEDLDFAIEHLPAKGNEAPNRLNKDIARHLKARFCLNEGTHYKYHTELGYTAEANKWLKMAADETDKLIESGKYEIYSTGKPKSDYYEMFRMENKSELKEAILYIDYAQNLRQHNMGSQNRESQCGFSKDFVESFLCTDGKPIHYDGKPNPQYKGDKTMKDECANRDPRFKQLIVTEDYPIVVSSDHKDSTYVADEASFVTQFCFSGYRPVKGDIPVKDESLYMMSFFDGIAYRYAETLLINAEAKAELGTITDADLDKTVNKLRVRVGMPKLKKEVGFKDDNWPQWGYQLSPVLQEIRRERRIELAGEGFRYDDLVRWKAGNLLNNVRTYLGKWNPKESHYEIVYPNYTTYSAPSTYTGTRKWNDKLYLLPIPTGELQRNPQLLPQNPGWE</sequence>
<dbReference type="SUPFAM" id="SSF48452">
    <property type="entry name" value="TPR-like"/>
    <property type="match status" value="1"/>
</dbReference>
<gene>
    <name evidence="6" type="ORF">EVA_09452</name>
</gene>
<comment type="caution">
    <text evidence="6">The sequence shown here is derived from an EMBL/GenBank/DDBJ whole genome shotgun (WGS) entry which is preliminary data.</text>
</comment>
<organism evidence="6">
    <name type="scientific">gut metagenome</name>
    <dbReference type="NCBI Taxonomy" id="749906"/>
    <lineage>
        <taxon>unclassified sequences</taxon>
        <taxon>metagenomes</taxon>
        <taxon>organismal metagenomes</taxon>
    </lineage>
</organism>
<comment type="subcellular location">
    <subcellularLocation>
        <location evidence="1">Cell outer membrane</location>
    </subcellularLocation>
</comment>
<keyword evidence="3" id="KW-0472">Membrane</keyword>
<protein>
    <submittedName>
        <fullName evidence="6">Lipoprotein</fullName>
    </submittedName>
</protein>
<keyword evidence="2" id="KW-0732">Signal</keyword>
<dbReference type="InterPro" id="IPR012944">
    <property type="entry name" value="SusD_RagB_dom"/>
</dbReference>
<accession>J9GK20</accession>
<evidence type="ECO:0000313" key="6">
    <source>
        <dbReference type="EMBL" id="EJX02428.1"/>
    </source>
</evidence>
<name>J9GK20_9ZZZZ</name>
<dbReference type="InterPro" id="IPR011990">
    <property type="entry name" value="TPR-like_helical_dom_sf"/>
</dbReference>
<dbReference type="Gene3D" id="1.25.40.390">
    <property type="match status" value="1"/>
</dbReference>
<dbReference type="Pfam" id="PF07980">
    <property type="entry name" value="SusD_RagB"/>
    <property type="match status" value="1"/>
</dbReference>
<dbReference type="GO" id="GO:0009279">
    <property type="term" value="C:cell outer membrane"/>
    <property type="evidence" value="ECO:0007669"/>
    <property type="project" value="UniProtKB-SubCell"/>
</dbReference>
<keyword evidence="6" id="KW-0449">Lipoprotein</keyword>
<feature type="domain" description="RagB/SusD" evidence="5">
    <location>
        <begin position="286"/>
        <end position="563"/>
    </location>
</feature>
<keyword evidence="4" id="KW-0998">Cell outer membrane</keyword>
<reference evidence="6" key="1">
    <citation type="journal article" date="2012" name="PLoS ONE">
        <title>Gene sets for utilization of primary and secondary nutrition supplies in the distal gut of endangered iberian lynx.</title>
        <authorList>
            <person name="Alcaide M."/>
            <person name="Messina E."/>
            <person name="Richter M."/>
            <person name="Bargiela R."/>
            <person name="Peplies J."/>
            <person name="Huws S.A."/>
            <person name="Newbold C.J."/>
            <person name="Golyshin P.N."/>
            <person name="Simon M.A."/>
            <person name="Lopez G."/>
            <person name="Yakimov M.M."/>
            <person name="Ferrer M."/>
        </authorList>
    </citation>
    <scope>NUCLEOTIDE SEQUENCE</scope>
</reference>